<evidence type="ECO:0000256" key="9">
    <source>
        <dbReference type="ARBA" id="ARBA00022737"/>
    </source>
</evidence>
<evidence type="ECO:0000256" key="7">
    <source>
        <dbReference type="ARBA" id="ARBA00022679"/>
    </source>
</evidence>
<dbReference type="PROSITE" id="PS51873">
    <property type="entry name" value="TRIAD"/>
    <property type="match status" value="1"/>
</dbReference>
<evidence type="ECO:0000259" key="16">
    <source>
        <dbReference type="PROSITE" id="PS51873"/>
    </source>
</evidence>
<dbReference type="InterPro" id="IPR036397">
    <property type="entry name" value="RNaseH_sf"/>
</dbReference>
<name>A0AAD9TWH6_9ROSI</name>
<dbReference type="PROSITE" id="PS50089">
    <property type="entry name" value="ZF_RING_2"/>
    <property type="match status" value="1"/>
</dbReference>
<organism evidence="17 18">
    <name type="scientific">Dipteronia dyeriana</name>
    <dbReference type="NCBI Taxonomy" id="168575"/>
    <lineage>
        <taxon>Eukaryota</taxon>
        <taxon>Viridiplantae</taxon>
        <taxon>Streptophyta</taxon>
        <taxon>Embryophyta</taxon>
        <taxon>Tracheophyta</taxon>
        <taxon>Spermatophyta</taxon>
        <taxon>Magnoliopsida</taxon>
        <taxon>eudicotyledons</taxon>
        <taxon>Gunneridae</taxon>
        <taxon>Pentapetalae</taxon>
        <taxon>rosids</taxon>
        <taxon>malvids</taxon>
        <taxon>Sapindales</taxon>
        <taxon>Sapindaceae</taxon>
        <taxon>Hippocastanoideae</taxon>
        <taxon>Acereae</taxon>
        <taxon>Dipteronia</taxon>
    </lineage>
</organism>
<keyword evidence="18" id="KW-1185">Reference proteome</keyword>
<dbReference type="AlphaFoldDB" id="A0AAD9TWH6"/>
<feature type="domain" description="RING-type" evidence="15">
    <location>
        <begin position="315"/>
        <end position="361"/>
    </location>
</feature>
<evidence type="ECO:0000256" key="5">
    <source>
        <dbReference type="ARBA" id="ARBA00005884"/>
    </source>
</evidence>
<dbReference type="EC" id="2.3.2.31" evidence="6"/>
<evidence type="ECO:0000256" key="6">
    <source>
        <dbReference type="ARBA" id="ARBA00012251"/>
    </source>
</evidence>
<comment type="caution">
    <text evidence="17">The sequence shown here is derived from an EMBL/GenBank/DDBJ whole genome shotgun (WGS) entry which is preliminary data.</text>
</comment>
<feature type="domain" description="RING-type" evidence="16">
    <location>
        <begin position="311"/>
        <end position="528"/>
    </location>
</feature>
<comment type="catalytic activity">
    <reaction evidence="1">
        <text>[E2 ubiquitin-conjugating enzyme]-S-ubiquitinyl-L-cysteine + [acceptor protein]-L-lysine = [E2 ubiquitin-conjugating enzyme]-L-cysteine + [acceptor protein]-N(6)-ubiquitinyl-L-lysine.</text>
        <dbReference type="EC" id="2.3.2.31"/>
    </reaction>
</comment>
<dbReference type="FunFam" id="1.20.120.1750:FF:000019">
    <property type="entry name" value="RBR-type E3 ubiquitin transferase"/>
    <property type="match status" value="1"/>
</dbReference>
<dbReference type="Pfam" id="PF13456">
    <property type="entry name" value="RVT_3"/>
    <property type="match status" value="1"/>
</dbReference>
<proteinExistence type="inferred from homology"/>
<dbReference type="InterPro" id="IPR013083">
    <property type="entry name" value="Znf_RING/FYVE/PHD"/>
</dbReference>
<dbReference type="FunFam" id="3.30.420.10:FF:000076">
    <property type="entry name" value="RBR-type E3 ubiquitin transferase"/>
    <property type="match status" value="1"/>
</dbReference>
<dbReference type="GO" id="GO:0003676">
    <property type="term" value="F:nucleic acid binding"/>
    <property type="evidence" value="ECO:0007669"/>
    <property type="project" value="InterPro"/>
</dbReference>
<evidence type="ECO:0000256" key="12">
    <source>
        <dbReference type="ARBA" id="ARBA00022833"/>
    </source>
</evidence>
<dbReference type="Gene3D" id="3.30.420.10">
    <property type="entry name" value="Ribonuclease H-like superfamily/Ribonuclease H"/>
    <property type="match status" value="1"/>
</dbReference>
<evidence type="ECO:0000313" key="18">
    <source>
        <dbReference type="Proteomes" id="UP001280121"/>
    </source>
</evidence>
<comment type="similarity">
    <text evidence="5">Belongs to the RBR family. Ariadne subfamily.</text>
</comment>
<evidence type="ECO:0000256" key="8">
    <source>
        <dbReference type="ARBA" id="ARBA00022723"/>
    </source>
</evidence>
<dbReference type="SUPFAM" id="SSF53098">
    <property type="entry name" value="Ribonuclease H-like"/>
    <property type="match status" value="1"/>
</dbReference>
<evidence type="ECO:0000259" key="15">
    <source>
        <dbReference type="PROSITE" id="PS50089"/>
    </source>
</evidence>
<dbReference type="GO" id="GO:0004523">
    <property type="term" value="F:RNA-DNA hybrid ribonuclease activity"/>
    <property type="evidence" value="ECO:0007669"/>
    <property type="project" value="InterPro"/>
</dbReference>
<keyword evidence="7" id="KW-0808">Transferase</keyword>
<dbReference type="CDD" id="cd22584">
    <property type="entry name" value="Rcat_RBR_unk"/>
    <property type="match status" value="1"/>
</dbReference>
<dbReference type="GO" id="GO:0061630">
    <property type="term" value="F:ubiquitin protein ligase activity"/>
    <property type="evidence" value="ECO:0007669"/>
    <property type="project" value="UniProtKB-EC"/>
</dbReference>
<dbReference type="Proteomes" id="UP001280121">
    <property type="component" value="Unassembled WGS sequence"/>
</dbReference>
<keyword evidence="10 13" id="KW-0863">Zinc-finger</keyword>
<keyword evidence="8" id="KW-0479">Metal-binding</keyword>
<comment type="pathway">
    <text evidence="4">Protein modification; protein ubiquitination.</text>
</comment>
<dbReference type="CDD" id="cd22582">
    <property type="entry name" value="BRcat_RBR_unk"/>
    <property type="match status" value="1"/>
</dbReference>
<evidence type="ECO:0000313" key="17">
    <source>
        <dbReference type="EMBL" id="KAK2643287.1"/>
    </source>
</evidence>
<protein>
    <recommendedName>
        <fullName evidence="6">RBR-type E3 ubiquitin transferase</fullName>
        <ecNumber evidence="6">2.3.2.31</ecNumber>
    </recommendedName>
</protein>
<dbReference type="SUPFAM" id="SSF57850">
    <property type="entry name" value="RING/U-box"/>
    <property type="match status" value="3"/>
</dbReference>
<evidence type="ECO:0000256" key="10">
    <source>
        <dbReference type="ARBA" id="ARBA00022771"/>
    </source>
</evidence>
<feature type="compositionally biased region" description="Low complexity" evidence="14">
    <location>
        <begin position="56"/>
        <end position="71"/>
    </location>
</feature>
<dbReference type="GO" id="GO:0016567">
    <property type="term" value="P:protein ubiquitination"/>
    <property type="evidence" value="ECO:0007669"/>
    <property type="project" value="InterPro"/>
</dbReference>
<dbReference type="FunFam" id="3.30.40.10:FF:000230">
    <property type="entry name" value="RBR-type E3 ubiquitin transferase"/>
    <property type="match status" value="1"/>
</dbReference>
<dbReference type="InterPro" id="IPR001841">
    <property type="entry name" value="Znf_RING"/>
</dbReference>
<dbReference type="Gene3D" id="3.30.40.10">
    <property type="entry name" value="Zinc/RING finger domain, C3HC4 (zinc finger)"/>
    <property type="match status" value="1"/>
</dbReference>
<gene>
    <name evidence="17" type="ORF">Ddye_025050</name>
</gene>
<evidence type="ECO:0000256" key="13">
    <source>
        <dbReference type="PROSITE-ProRule" id="PRU00175"/>
    </source>
</evidence>
<dbReference type="InterPro" id="IPR002867">
    <property type="entry name" value="IBR_dom"/>
</dbReference>
<dbReference type="EMBL" id="JANJYI010000007">
    <property type="protein sequence ID" value="KAK2643287.1"/>
    <property type="molecule type" value="Genomic_DNA"/>
</dbReference>
<keyword evidence="11" id="KW-0833">Ubl conjugation pathway</keyword>
<dbReference type="Gene3D" id="1.20.120.1750">
    <property type="match status" value="1"/>
</dbReference>
<evidence type="ECO:0000256" key="1">
    <source>
        <dbReference type="ARBA" id="ARBA00001798"/>
    </source>
</evidence>
<comment type="cofactor">
    <cofactor evidence="2">
        <name>Zn(2+)</name>
        <dbReference type="ChEBI" id="CHEBI:29105"/>
    </cofactor>
</comment>
<dbReference type="PROSITE" id="PS00518">
    <property type="entry name" value="ZF_RING_1"/>
    <property type="match status" value="1"/>
</dbReference>
<evidence type="ECO:0000256" key="11">
    <source>
        <dbReference type="ARBA" id="ARBA00022786"/>
    </source>
</evidence>
<dbReference type="InterPro" id="IPR017907">
    <property type="entry name" value="Znf_RING_CS"/>
</dbReference>
<feature type="region of interest" description="Disordered" evidence="14">
    <location>
        <begin position="54"/>
        <end position="75"/>
    </location>
</feature>
<dbReference type="InterPro" id="IPR031127">
    <property type="entry name" value="E3_UB_ligase_RBR"/>
</dbReference>
<evidence type="ECO:0000256" key="3">
    <source>
        <dbReference type="ARBA" id="ARBA00003976"/>
    </source>
</evidence>
<reference evidence="17" key="1">
    <citation type="journal article" date="2023" name="Plant J.">
        <title>Genome sequences and population genomics provide insights into the demographic history, inbreeding, and mutation load of two 'living fossil' tree species of Dipteronia.</title>
        <authorList>
            <person name="Feng Y."/>
            <person name="Comes H.P."/>
            <person name="Chen J."/>
            <person name="Zhu S."/>
            <person name="Lu R."/>
            <person name="Zhang X."/>
            <person name="Li P."/>
            <person name="Qiu J."/>
            <person name="Olsen K.M."/>
            <person name="Qiu Y."/>
        </authorList>
    </citation>
    <scope>NUCLEOTIDE SEQUENCE</scope>
    <source>
        <strain evidence="17">KIB01</strain>
    </source>
</reference>
<dbReference type="SMART" id="SM00647">
    <property type="entry name" value="IBR"/>
    <property type="match status" value="2"/>
</dbReference>
<sequence length="565" mass="63921">MATTVVNEADPADDLQFLLAEQRAELTAAQSLESDLDFAFRLQFEEAISASIANLPSSSKPSSSQRRQQQPTQNETVVKTFAALQSEELMKTELELADSDQAKLEMRKTREELNRLIHDQMFAKELSSIPDDEWAEWGGNFEKPYGEGTSKSVVDGGDCEFRLYFKGLVSQECVNGKTVEFSGIGVAICGPTDNVIFELKKPLIGDRMNKNAVEIKALIEGLNAALSLELKRVQFLTDYFPLYQFITGRWPPKQRKIAVLVKQVHLLRREFQSCNPVLVAHNDLKYGLKLARDAIVCQTTLPLELSHGKIMVETCVICLEDTDVGNIFPVDGCLHRYCFSCMRLHVENKLLHAMVPKCPHDGCKSELKVDSCRKFLTPKLLERLMQRKREASIPAMDKVYCPYPKCSALMTRNQVSKSTKNGFVGDGSGTRKCVACQGLFCINCKVPWHNDMTCNVYKRLNPNPPAEDVKLKSLASQNLWRQCLKCNHMIELSEGCYHMTCRCGYEFCYNCGAEWKNKKATCSCPLWDEDNILFDDVDSDEEVVIGPFYHSDYSDEDEDDDGAWY</sequence>
<keyword evidence="12" id="KW-0862">Zinc</keyword>
<dbReference type="InterPro" id="IPR012337">
    <property type="entry name" value="RNaseH-like_sf"/>
</dbReference>
<evidence type="ECO:0000256" key="2">
    <source>
        <dbReference type="ARBA" id="ARBA00001947"/>
    </source>
</evidence>
<dbReference type="Pfam" id="PF01485">
    <property type="entry name" value="IBR"/>
    <property type="match status" value="2"/>
</dbReference>
<dbReference type="PANTHER" id="PTHR11685">
    <property type="entry name" value="RBR FAMILY RING FINGER AND IBR DOMAIN-CONTAINING"/>
    <property type="match status" value="1"/>
</dbReference>
<dbReference type="InterPro" id="IPR044066">
    <property type="entry name" value="TRIAD_supradom"/>
</dbReference>
<comment type="function">
    <text evidence="3">Might act as an E3 ubiquitin-protein ligase, or as part of E3 complex, which accepts ubiquitin from specific E2 ubiquitin-conjugating enzymes and then transfers it to substrates.</text>
</comment>
<accession>A0AAD9TWH6</accession>
<keyword evidence="9" id="KW-0677">Repeat</keyword>
<dbReference type="GO" id="GO:0008270">
    <property type="term" value="F:zinc ion binding"/>
    <property type="evidence" value="ECO:0007669"/>
    <property type="project" value="UniProtKB-KW"/>
</dbReference>
<dbReference type="InterPro" id="IPR002156">
    <property type="entry name" value="RNaseH_domain"/>
</dbReference>
<evidence type="ECO:0000256" key="14">
    <source>
        <dbReference type="SAM" id="MobiDB-lite"/>
    </source>
</evidence>
<evidence type="ECO:0000256" key="4">
    <source>
        <dbReference type="ARBA" id="ARBA00004906"/>
    </source>
</evidence>